<feature type="compositionally biased region" description="Polar residues" evidence="5">
    <location>
        <begin position="315"/>
        <end position="324"/>
    </location>
</feature>
<dbReference type="Pfam" id="PF01363">
    <property type="entry name" value="FYVE"/>
    <property type="match status" value="1"/>
</dbReference>
<dbReference type="AlphaFoldDB" id="A0A2T9ZJS9"/>
<dbReference type="PANTHER" id="PTHR14879">
    <property type="entry name" value="CASPASE REGULATOR, RING FINGER DOMAIN-CONTAINING"/>
    <property type="match status" value="1"/>
</dbReference>
<feature type="region of interest" description="Disordered" evidence="5">
    <location>
        <begin position="403"/>
        <end position="431"/>
    </location>
</feature>
<evidence type="ECO:0000256" key="3">
    <source>
        <dbReference type="ARBA" id="ARBA00022833"/>
    </source>
</evidence>
<evidence type="ECO:0000313" key="9">
    <source>
        <dbReference type="Proteomes" id="UP000245609"/>
    </source>
</evidence>
<evidence type="ECO:0000259" key="7">
    <source>
        <dbReference type="PROSITE" id="PS50178"/>
    </source>
</evidence>
<dbReference type="OrthoDB" id="3045089at2759"/>
<dbReference type="GO" id="GO:0008270">
    <property type="term" value="F:zinc ion binding"/>
    <property type="evidence" value="ECO:0007669"/>
    <property type="project" value="UniProtKB-KW"/>
</dbReference>
<accession>A0A2T9ZJS9</accession>
<reference evidence="8 9" key="1">
    <citation type="journal article" date="2018" name="MBio">
        <title>Comparative Genomics Reveals the Core Gene Toolbox for the Fungus-Insect Symbiosis.</title>
        <authorList>
            <person name="Wang Y."/>
            <person name="Stata M."/>
            <person name="Wang W."/>
            <person name="Stajich J.E."/>
            <person name="White M.M."/>
            <person name="Moncalvo J.M."/>
        </authorList>
    </citation>
    <scope>NUCLEOTIDE SEQUENCE [LARGE SCALE GENOMIC DNA]</scope>
    <source>
        <strain evidence="8 9">SC-DP-2</strain>
    </source>
</reference>
<dbReference type="InterPro" id="IPR051728">
    <property type="entry name" value="RING-FYVE_E3_ubiquitin-ligase"/>
</dbReference>
<dbReference type="PROSITE" id="PS50089">
    <property type="entry name" value="ZF_RING_2"/>
    <property type="match status" value="2"/>
</dbReference>
<organism evidence="8 9">
    <name type="scientific">Smittium megazygosporum</name>
    <dbReference type="NCBI Taxonomy" id="133381"/>
    <lineage>
        <taxon>Eukaryota</taxon>
        <taxon>Fungi</taxon>
        <taxon>Fungi incertae sedis</taxon>
        <taxon>Zoopagomycota</taxon>
        <taxon>Kickxellomycotina</taxon>
        <taxon>Harpellomycetes</taxon>
        <taxon>Harpellales</taxon>
        <taxon>Legeriomycetaceae</taxon>
        <taxon>Smittium</taxon>
    </lineage>
</organism>
<dbReference type="InterPro" id="IPR011011">
    <property type="entry name" value="Znf_FYVE_PHD"/>
</dbReference>
<name>A0A2T9ZJS9_9FUNG</name>
<dbReference type="InterPro" id="IPR017455">
    <property type="entry name" value="Znf_FYVE-rel"/>
</dbReference>
<sequence length="634" mass="70711">MSQDSIKSEPSTASIPQSKLDFINSIVEPCLDLEKQKYVPPELLSTSLATACPLCGDSYNLLRRKTNCNNCGQVFCKNCCSTLWYLPKFGYNSSVKVCKICDGYLSISTKSREELSKISSRLLRSYLLAYGLYSPSLHLEKEDLINTILAYPVIPNRCEINYRANYSLSPDSKQFLNNSNTENSKPTSLFSALRSGNFPYSFSCNSGDKCKNNPYRYKPAQGCSSSSGPLFSGTLDELQKNVPPGYQDAVSILVKNLKSRYVDDKTNISGVMETGYEEMMRNISQTLKHGNSESFEDTKKGESNPIQGVQQSFYSYSNHNTTPSKKAANNPESGETKSASNSQPLPPEESKGGKAKKLLDESEKLHSNHDTKSSLYSDQVTYSFDTGSATKTTTESDKYNIDNSAFESSSKGKADPSSLKEHYKHDSQPSVNQFSNLYLGEKSHETSEPSTLETRTDEDDLVEITFPTPYVSNTTYSSPPKVSTSSVDDDFVNTILKGDKIPNIQELIANDINPEAISFELLKKILIEIHVDVSNVLEKQELVRKLNHLIQVVKEENEVFKNFESYEEGKSKDDEDEDKEICRICFSSVINCVLLNCGHLCCCIKCAELILSSGNPECPFCRQTIVKSLHVFRV</sequence>
<evidence type="ECO:0000256" key="2">
    <source>
        <dbReference type="ARBA" id="ARBA00022771"/>
    </source>
</evidence>
<feature type="domain" description="RING-type" evidence="6">
    <location>
        <begin position="582"/>
        <end position="622"/>
    </location>
</feature>
<evidence type="ECO:0000256" key="4">
    <source>
        <dbReference type="PROSITE-ProRule" id="PRU00175"/>
    </source>
</evidence>
<evidence type="ECO:0000256" key="1">
    <source>
        <dbReference type="ARBA" id="ARBA00022723"/>
    </source>
</evidence>
<keyword evidence="1" id="KW-0479">Metal-binding</keyword>
<dbReference type="SMART" id="SM00184">
    <property type="entry name" value="RING"/>
    <property type="match status" value="2"/>
</dbReference>
<feature type="compositionally biased region" description="Basic and acidic residues" evidence="5">
    <location>
        <begin position="410"/>
        <end position="427"/>
    </location>
</feature>
<protein>
    <recommendedName>
        <fullName evidence="10">RING-type domain-containing protein</fullName>
    </recommendedName>
</protein>
<evidence type="ECO:0008006" key="10">
    <source>
        <dbReference type="Google" id="ProtNLM"/>
    </source>
</evidence>
<dbReference type="InterPro" id="IPR000306">
    <property type="entry name" value="Znf_FYVE"/>
</dbReference>
<feature type="compositionally biased region" description="Polar residues" evidence="5">
    <location>
        <begin position="330"/>
        <end position="343"/>
    </location>
</feature>
<dbReference type="Gene3D" id="3.30.40.10">
    <property type="entry name" value="Zinc/RING finger domain, C3HC4 (zinc finger)"/>
    <property type="match status" value="2"/>
</dbReference>
<dbReference type="Pfam" id="PF13920">
    <property type="entry name" value="zf-C3HC4_3"/>
    <property type="match status" value="1"/>
</dbReference>
<dbReference type="InterPro" id="IPR001841">
    <property type="entry name" value="Znf_RING"/>
</dbReference>
<keyword evidence="3" id="KW-0862">Zinc</keyword>
<dbReference type="PANTHER" id="PTHR14879:SF5">
    <property type="entry name" value="RING-TYPE DOMAIN-CONTAINING PROTEIN"/>
    <property type="match status" value="1"/>
</dbReference>
<evidence type="ECO:0000313" key="8">
    <source>
        <dbReference type="EMBL" id="PVV04777.1"/>
    </source>
</evidence>
<comment type="caution">
    <text evidence="8">The sequence shown here is derived from an EMBL/GenBank/DDBJ whole genome shotgun (WGS) entry which is preliminary data.</text>
</comment>
<feature type="region of interest" description="Disordered" evidence="5">
    <location>
        <begin position="315"/>
        <end position="356"/>
    </location>
</feature>
<dbReference type="SMART" id="SM00064">
    <property type="entry name" value="FYVE"/>
    <property type="match status" value="1"/>
</dbReference>
<keyword evidence="9" id="KW-1185">Reference proteome</keyword>
<evidence type="ECO:0000259" key="6">
    <source>
        <dbReference type="PROSITE" id="PS50089"/>
    </source>
</evidence>
<dbReference type="SUPFAM" id="SSF57850">
    <property type="entry name" value="RING/U-box"/>
    <property type="match status" value="1"/>
</dbReference>
<keyword evidence="2 4" id="KW-0863">Zinc-finger</keyword>
<dbReference type="SUPFAM" id="SSF57903">
    <property type="entry name" value="FYVE/PHD zinc finger"/>
    <property type="match status" value="1"/>
</dbReference>
<feature type="domain" description="RING-type" evidence="6">
    <location>
        <begin position="52"/>
        <end position="102"/>
    </location>
</feature>
<dbReference type="EMBL" id="MBFS01000080">
    <property type="protein sequence ID" value="PVV04777.1"/>
    <property type="molecule type" value="Genomic_DNA"/>
</dbReference>
<dbReference type="PROSITE" id="PS50178">
    <property type="entry name" value="ZF_FYVE"/>
    <property type="match status" value="1"/>
</dbReference>
<evidence type="ECO:0000256" key="5">
    <source>
        <dbReference type="SAM" id="MobiDB-lite"/>
    </source>
</evidence>
<dbReference type="InterPro" id="IPR013083">
    <property type="entry name" value="Znf_RING/FYVE/PHD"/>
</dbReference>
<feature type="domain" description="FYVE-type" evidence="7">
    <location>
        <begin position="46"/>
        <end position="106"/>
    </location>
</feature>
<gene>
    <name evidence="8" type="ORF">BB560_000721</name>
</gene>
<proteinExistence type="predicted"/>
<dbReference type="Proteomes" id="UP000245609">
    <property type="component" value="Unassembled WGS sequence"/>
</dbReference>